<feature type="chain" id="PRO_5026855009" evidence="14">
    <location>
        <begin position="23"/>
        <end position="762"/>
    </location>
</feature>
<dbReference type="GO" id="GO:0044718">
    <property type="term" value="P:siderophore transmembrane transport"/>
    <property type="evidence" value="ECO:0007669"/>
    <property type="project" value="TreeGrafter"/>
</dbReference>
<dbReference type="InterPro" id="IPR012910">
    <property type="entry name" value="Plug_dom"/>
</dbReference>
<gene>
    <name evidence="17" type="ORF">GM658_17440</name>
</gene>
<keyword evidence="7" id="KW-0406">Ion transport</keyword>
<keyword evidence="6 14" id="KW-0732">Signal</keyword>
<dbReference type="EMBL" id="WNKX01000013">
    <property type="protein sequence ID" value="MTW12394.1"/>
    <property type="molecule type" value="Genomic_DNA"/>
</dbReference>
<protein>
    <submittedName>
        <fullName evidence="17">TonB-dependent receptor</fullName>
    </submittedName>
</protein>
<keyword evidence="4 12" id="KW-1134">Transmembrane beta strand</keyword>
<evidence type="ECO:0000256" key="1">
    <source>
        <dbReference type="ARBA" id="ARBA00004571"/>
    </source>
</evidence>
<evidence type="ECO:0000256" key="9">
    <source>
        <dbReference type="ARBA" id="ARBA00023136"/>
    </source>
</evidence>
<evidence type="ECO:0000256" key="13">
    <source>
        <dbReference type="RuleBase" id="RU003357"/>
    </source>
</evidence>
<evidence type="ECO:0000256" key="11">
    <source>
        <dbReference type="ARBA" id="ARBA00023237"/>
    </source>
</evidence>
<evidence type="ECO:0000256" key="6">
    <source>
        <dbReference type="ARBA" id="ARBA00022729"/>
    </source>
</evidence>
<proteinExistence type="inferred from homology"/>
<dbReference type="CDD" id="cd01347">
    <property type="entry name" value="ligand_gated_channel"/>
    <property type="match status" value="1"/>
</dbReference>
<keyword evidence="9 12" id="KW-0472">Membrane</keyword>
<dbReference type="Pfam" id="PF00593">
    <property type="entry name" value="TonB_dep_Rec_b-barrel"/>
    <property type="match status" value="1"/>
</dbReference>
<keyword evidence="18" id="KW-1185">Reference proteome</keyword>
<evidence type="ECO:0000256" key="4">
    <source>
        <dbReference type="ARBA" id="ARBA00022452"/>
    </source>
</evidence>
<dbReference type="Gene3D" id="2.40.170.20">
    <property type="entry name" value="TonB-dependent receptor, beta-barrel domain"/>
    <property type="match status" value="1"/>
</dbReference>
<dbReference type="GO" id="GO:0009279">
    <property type="term" value="C:cell outer membrane"/>
    <property type="evidence" value="ECO:0007669"/>
    <property type="project" value="UniProtKB-SubCell"/>
</dbReference>
<evidence type="ECO:0000256" key="12">
    <source>
        <dbReference type="PROSITE-ProRule" id="PRU01360"/>
    </source>
</evidence>
<comment type="subcellular location">
    <subcellularLocation>
        <location evidence="1 12">Cell outer membrane</location>
        <topology evidence="1 12">Multi-pass membrane protein</topology>
    </subcellularLocation>
</comment>
<dbReference type="Gene3D" id="2.170.130.10">
    <property type="entry name" value="TonB-dependent receptor, plug domain"/>
    <property type="match status" value="1"/>
</dbReference>
<evidence type="ECO:0000313" key="18">
    <source>
        <dbReference type="Proteomes" id="UP000472320"/>
    </source>
</evidence>
<evidence type="ECO:0000259" key="15">
    <source>
        <dbReference type="Pfam" id="PF00593"/>
    </source>
</evidence>
<sequence length="762" mass="83834">MNTRLIPLAAAVLAVFSAPAFADHEGESPLKLVGTVVIAGNHPTSLPTQIPTTIEGITRAQIEEQVNASDAEDALKYLPSLLVRKRYIGDYNHAVLSTRASGTGNSARSAVFADGVLLSNYLGNGATFAPRWGLVAPEEIERVDVLYGPFSAAYGGNSVGAVVDYVTRMPKQFEAHARVGYVYQPFDLYNTNMTSTARQASMSLGDRVGAWSWFVSVNRTDSDGQPQTYTTRAVSAGKAGGAGVPVTGAVIAKDRSNNDQYILGTATQYSTVQDHAKIKIAYDFSPTVRASYSLGWWQNDSHGSPNTYLRDNAGKPVYSGPVVIDGRNFTLAASDFNSTREELRHLMHGLTVKSNTKGRFDWEVAASLYDYSKDILRAPTTPQPAAGAGGAGRIVDQGGTGWNTLSLKAVYRPGGMRGAHIFDFGYQRAAYKLSTIERATTDWLNGEQGARNQAFSGRTSIDSMYLQDTWKLSQDWKTVLGARFEHWDARDGETANATTVVQHAKRSDNFVSPKAALAYQANEDWTLKASTGRAVRMPTVSELYQGGINNAGTLINNDPNLKPERSWTTELSAERLVGNSALRITAFFERNSDALYSQTNVLVTPNVTNVQNVDLIRTHGLETAWSNENVLVEGLDMQASLTWTDSKIRRNEKNPASVGKWQPRIPEWRASAVATYRVNDKLSATLAARYSGKQYSTLDNSDINGFAYTAASKYFTVDARVRYRIDRHWSAAFGIDNANNYKYWNYHPYPQRSYSAEVKFDW</sequence>
<keyword evidence="5 12" id="KW-0812">Transmembrane</keyword>
<keyword evidence="3 12" id="KW-0813">Transport</keyword>
<dbReference type="PROSITE" id="PS52016">
    <property type="entry name" value="TONB_DEPENDENT_REC_3"/>
    <property type="match status" value="1"/>
</dbReference>
<evidence type="ECO:0000256" key="14">
    <source>
        <dbReference type="SAM" id="SignalP"/>
    </source>
</evidence>
<dbReference type="InterPro" id="IPR037066">
    <property type="entry name" value="Plug_dom_sf"/>
</dbReference>
<dbReference type="RefSeq" id="WP_155455326.1">
    <property type="nucleotide sequence ID" value="NZ_WNKX01000013.1"/>
</dbReference>
<dbReference type="AlphaFoldDB" id="A0A6L6QK10"/>
<dbReference type="GO" id="GO:0015344">
    <property type="term" value="F:siderophore uptake transmembrane transporter activity"/>
    <property type="evidence" value="ECO:0007669"/>
    <property type="project" value="TreeGrafter"/>
</dbReference>
<evidence type="ECO:0000313" key="17">
    <source>
        <dbReference type="EMBL" id="MTW12394.1"/>
    </source>
</evidence>
<comment type="caution">
    <text evidence="17">The sequence shown here is derived from an EMBL/GenBank/DDBJ whole genome shotgun (WGS) entry which is preliminary data.</text>
</comment>
<evidence type="ECO:0000256" key="5">
    <source>
        <dbReference type="ARBA" id="ARBA00022692"/>
    </source>
</evidence>
<dbReference type="SUPFAM" id="SSF56935">
    <property type="entry name" value="Porins"/>
    <property type="match status" value="1"/>
</dbReference>
<dbReference type="Pfam" id="PF07715">
    <property type="entry name" value="Plug"/>
    <property type="match status" value="1"/>
</dbReference>
<dbReference type="InterPro" id="IPR036942">
    <property type="entry name" value="Beta-barrel_TonB_sf"/>
</dbReference>
<dbReference type="InterPro" id="IPR000531">
    <property type="entry name" value="Beta-barrel_TonB"/>
</dbReference>
<dbReference type="OrthoDB" id="9760620at2"/>
<name>A0A6L6QK10_9BURK</name>
<comment type="similarity">
    <text evidence="2 12 13">Belongs to the TonB-dependent receptor family.</text>
</comment>
<evidence type="ECO:0000256" key="8">
    <source>
        <dbReference type="ARBA" id="ARBA00023077"/>
    </source>
</evidence>
<reference evidence="17 18" key="1">
    <citation type="submission" date="2019-11" db="EMBL/GenBank/DDBJ databases">
        <title>Type strains purchased from KCTC, JCM and DSMZ.</title>
        <authorList>
            <person name="Lu H."/>
        </authorList>
    </citation>
    <scope>NUCLEOTIDE SEQUENCE [LARGE SCALE GENOMIC DNA]</scope>
    <source>
        <strain evidence="17 18">JCM 31587</strain>
    </source>
</reference>
<evidence type="ECO:0000259" key="16">
    <source>
        <dbReference type="Pfam" id="PF07715"/>
    </source>
</evidence>
<evidence type="ECO:0000256" key="10">
    <source>
        <dbReference type="ARBA" id="ARBA00023170"/>
    </source>
</evidence>
<organism evidence="17 18">
    <name type="scientific">Massilia eburnea</name>
    <dbReference type="NCBI Taxonomy" id="1776165"/>
    <lineage>
        <taxon>Bacteria</taxon>
        <taxon>Pseudomonadati</taxon>
        <taxon>Pseudomonadota</taxon>
        <taxon>Betaproteobacteria</taxon>
        <taxon>Burkholderiales</taxon>
        <taxon>Oxalobacteraceae</taxon>
        <taxon>Telluria group</taxon>
        <taxon>Massilia</taxon>
    </lineage>
</organism>
<evidence type="ECO:0000256" key="3">
    <source>
        <dbReference type="ARBA" id="ARBA00022448"/>
    </source>
</evidence>
<feature type="domain" description="TonB-dependent receptor-like beta-barrel" evidence="15">
    <location>
        <begin position="299"/>
        <end position="737"/>
    </location>
</feature>
<evidence type="ECO:0000256" key="7">
    <source>
        <dbReference type="ARBA" id="ARBA00023065"/>
    </source>
</evidence>
<evidence type="ECO:0000256" key="2">
    <source>
        <dbReference type="ARBA" id="ARBA00009810"/>
    </source>
</evidence>
<feature type="domain" description="TonB-dependent receptor plug" evidence="16">
    <location>
        <begin position="49"/>
        <end position="162"/>
    </location>
</feature>
<feature type="signal peptide" evidence="14">
    <location>
        <begin position="1"/>
        <end position="22"/>
    </location>
</feature>
<keyword evidence="11 12" id="KW-0998">Cell outer membrane</keyword>
<dbReference type="InterPro" id="IPR039426">
    <property type="entry name" value="TonB-dep_rcpt-like"/>
</dbReference>
<keyword evidence="8 13" id="KW-0798">TonB box</keyword>
<keyword evidence="10 17" id="KW-0675">Receptor</keyword>
<dbReference type="PANTHER" id="PTHR30069:SF53">
    <property type="entry name" value="COLICIN I RECEPTOR-RELATED"/>
    <property type="match status" value="1"/>
</dbReference>
<accession>A0A6L6QK10</accession>
<dbReference type="Proteomes" id="UP000472320">
    <property type="component" value="Unassembled WGS sequence"/>
</dbReference>
<dbReference type="PANTHER" id="PTHR30069">
    <property type="entry name" value="TONB-DEPENDENT OUTER MEMBRANE RECEPTOR"/>
    <property type="match status" value="1"/>
</dbReference>